<comment type="catalytic activity">
    <reaction evidence="8">
        <text>dTMP + ATP = dTDP + ADP</text>
        <dbReference type="Rhea" id="RHEA:13517"/>
        <dbReference type="ChEBI" id="CHEBI:30616"/>
        <dbReference type="ChEBI" id="CHEBI:58369"/>
        <dbReference type="ChEBI" id="CHEBI:63528"/>
        <dbReference type="ChEBI" id="CHEBI:456216"/>
        <dbReference type="EC" id="2.7.4.9"/>
    </reaction>
</comment>
<keyword evidence="5" id="KW-0547">Nucleotide-binding</keyword>
<keyword evidence="4" id="KW-0545">Nucleotide biosynthesis</keyword>
<dbReference type="Gene3D" id="3.40.50.300">
    <property type="entry name" value="P-loop containing nucleotide triphosphate hydrolases"/>
    <property type="match status" value="1"/>
</dbReference>
<dbReference type="GO" id="GO:0006235">
    <property type="term" value="P:dTTP biosynthetic process"/>
    <property type="evidence" value="ECO:0007669"/>
    <property type="project" value="TreeGrafter"/>
</dbReference>
<keyword evidence="7" id="KW-0067">ATP-binding</keyword>
<evidence type="ECO:0000256" key="7">
    <source>
        <dbReference type="ARBA" id="ARBA00022840"/>
    </source>
</evidence>
<proteinExistence type="inferred from homology"/>
<keyword evidence="6" id="KW-0418">Kinase</keyword>
<dbReference type="InterPro" id="IPR039430">
    <property type="entry name" value="Thymidylate_kin-like_dom"/>
</dbReference>
<dbReference type="InterPro" id="IPR018094">
    <property type="entry name" value="Thymidylate_kinase"/>
</dbReference>
<protein>
    <recommendedName>
        <fullName evidence="2">dTMP kinase</fullName>
        <ecNumber evidence="2">2.7.4.9</ecNumber>
    </recommendedName>
</protein>
<keyword evidence="3" id="KW-0808">Transferase</keyword>
<organism evidence="10">
    <name type="scientific">freshwater metagenome</name>
    <dbReference type="NCBI Taxonomy" id="449393"/>
    <lineage>
        <taxon>unclassified sequences</taxon>
        <taxon>metagenomes</taxon>
        <taxon>ecological metagenomes</taxon>
    </lineage>
</organism>
<dbReference type="EMBL" id="CAEZTT010000032">
    <property type="protein sequence ID" value="CAB4573170.1"/>
    <property type="molecule type" value="Genomic_DNA"/>
</dbReference>
<evidence type="ECO:0000256" key="8">
    <source>
        <dbReference type="ARBA" id="ARBA00048743"/>
    </source>
</evidence>
<evidence type="ECO:0000256" key="6">
    <source>
        <dbReference type="ARBA" id="ARBA00022777"/>
    </source>
</evidence>
<name>A0A6J6E9D5_9ZZZZ</name>
<dbReference type="GO" id="GO:0005524">
    <property type="term" value="F:ATP binding"/>
    <property type="evidence" value="ECO:0007669"/>
    <property type="project" value="UniProtKB-KW"/>
</dbReference>
<dbReference type="PANTHER" id="PTHR10344">
    <property type="entry name" value="THYMIDYLATE KINASE"/>
    <property type="match status" value="1"/>
</dbReference>
<reference evidence="10" key="1">
    <citation type="submission" date="2020-05" db="EMBL/GenBank/DDBJ databases">
        <authorList>
            <person name="Chiriac C."/>
            <person name="Salcher M."/>
            <person name="Ghai R."/>
            <person name="Kavagutti S V."/>
        </authorList>
    </citation>
    <scope>NUCLEOTIDE SEQUENCE</scope>
</reference>
<dbReference type="SUPFAM" id="SSF52540">
    <property type="entry name" value="P-loop containing nucleoside triphosphate hydrolases"/>
    <property type="match status" value="1"/>
</dbReference>
<evidence type="ECO:0000313" key="10">
    <source>
        <dbReference type="EMBL" id="CAB4573170.1"/>
    </source>
</evidence>
<dbReference type="GO" id="GO:0005829">
    <property type="term" value="C:cytosol"/>
    <property type="evidence" value="ECO:0007669"/>
    <property type="project" value="TreeGrafter"/>
</dbReference>
<evidence type="ECO:0000256" key="4">
    <source>
        <dbReference type="ARBA" id="ARBA00022727"/>
    </source>
</evidence>
<evidence type="ECO:0000259" key="9">
    <source>
        <dbReference type="Pfam" id="PF02223"/>
    </source>
</evidence>
<dbReference type="HAMAP" id="MF_00165">
    <property type="entry name" value="Thymidylate_kinase"/>
    <property type="match status" value="1"/>
</dbReference>
<dbReference type="AlphaFoldDB" id="A0A6J6E9D5"/>
<evidence type="ECO:0000256" key="2">
    <source>
        <dbReference type="ARBA" id="ARBA00012980"/>
    </source>
</evidence>
<evidence type="ECO:0000256" key="1">
    <source>
        <dbReference type="ARBA" id="ARBA00009776"/>
    </source>
</evidence>
<dbReference type="FunFam" id="3.40.50.300:FF:000225">
    <property type="entry name" value="Thymidylate kinase"/>
    <property type="match status" value="1"/>
</dbReference>
<feature type="domain" description="Thymidylate kinase-like" evidence="9">
    <location>
        <begin position="20"/>
        <end position="206"/>
    </location>
</feature>
<dbReference type="GO" id="GO:0004798">
    <property type="term" value="F:dTMP kinase activity"/>
    <property type="evidence" value="ECO:0007669"/>
    <property type="project" value="UniProtKB-EC"/>
</dbReference>
<sequence>MNTLPVLPSRTARPGYFITFEGGEGVGKSTQIQLLKEKLIELGKHVVTTREPGGTPAAEAIRAVLLGNQYQDLSDRAEAMLFAAARADVVANVVDPALAAGSVVLADRYFDSSVAYQGYARNLGAAEVKALSLWATRGLIPDLTVFLDLDPTVGMARVDQPDRLESLAMEFHIKVRNAFLDIANNEPERFVVVDASQSPAAISEQIYAAIKSRLSL</sequence>
<dbReference type="InterPro" id="IPR027417">
    <property type="entry name" value="P-loop_NTPase"/>
</dbReference>
<dbReference type="EC" id="2.7.4.9" evidence="2"/>
<evidence type="ECO:0000256" key="5">
    <source>
        <dbReference type="ARBA" id="ARBA00022741"/>
    </source>
</evidence>
<dbReference type="GO" id="GO:0006227">
    <property type="term" value="P:dUDP biosynthetic process"/>
    <property type="evidence" value="ECO:0007669"/>
    <property type="project" value="TreeGrafter"/>
</dbReference>
<dbReference type="Pfam" id="PF02223">
    <property type="entry name" value="Thymidylate_kin"/>
    <property type="match status" value="1"/>
</dbReference>
<accession>A0A6J6E9D5</accession>
<dbReference type="PANTHER" id="PTHR10344:SF4">
    <property type="entry name" value="UMP-CMP KINASE 2, MITOCHONDRIAL"/>
    <property type="match status" value="1"/>
</dbReference>
<comment type="similarity">
    <text evidence="1">Belongs to the thymidylate kinase family.</text>
</comment>
<gene>
    <name evidence="10" type="ORF">UFOPK1726_00411</name>
</gene>
<dbReference type="CDD" id="cd01672">
    <property type="entry name" value="TMPK"/>
    <property type="match status" value="1"/>
</dbReference>
<evidence type="ECO:0000256" key="3">
    <source>
        <dbReference type="ARBA" id="ARBA00022679"/>
    </source>
</evidence>
<dbReference type="NCBIfam" id="TIGR00041">
    <property type="entry name" value="DTMP_kinase"/>
    <property type="match status" value="1"/>
</dbReference>
<dbReference type="GO" id="GO:0006233">
    <property type="term" value="P:dTDP biosynthetic process"/>
    <property type="evidence" value="ECO:0007669"/>
    <property type="project" value="InterPro"/>
</dbReference>